<sequence>MNKYVARALTVAAVLMSTCAVAPVAAASVEDCVERAVAAGANEHLAAFACHEDTLTSCYRIFRDNYGIQQWALEACRARTD</sequence>
<proteinExistence type="predicted"/>
<evidence type="ECO:0000256" key="1">
    <source>
        <dbReference type="SAM" id="SignalP"/>
    </source>
</evidence>
<keyword evidence="1" id="KW-0732">Signal</keyword>
<gene>
    <name evidence="2" type="ORF">JOM49_007004</name>
</gene>
<comment type="caution">
    <text evidence="2">The sequence shown here is derived from an EMBL/GenBank/DDBJ whole genome shotgun (WGS) entry which is preliminary data.</text>
</comment>
<dbReference type="RefSeq" id="WP_209668362.1">
    <property type="nucleotide sequence ID" value="NZ_JAGGMS010000001.1"/>
</dbReference>
<protein>
    <recommendedName>
        <fullName evidence="4">Cysteine rich repeat-containing protein</fullName>
    </recommendedName>
</protein>
<dbReference type="Proteomes" id="UP000741013">
    <property type="component" value="Unassembled WGS sequence"/>
</dbReference>
<dbReference type="EMBL" id="JAGGMS010000001">
    <property type="protein sequence ID" value="MBP2185478.1"/>
    <property type="molecule type" value="Genomic_DNA"/>
</dbReference>
<name>A0ABS4Q1C7_9PSEU</name>
<feature type="signal peptide" evidence="1">
    <location>
        <begin position="1"/>
        <end position="22"/>
    </location>
</feature>
<feature type="chain" id="PRO_5046505728" description="Cysteine rich repeat-containing protein" evidence="1">
    <location>
        <begin position="23"/>
        <end position="81"/>
    </location>
</feature>
<reference evidence="2 3" key="1">
    <citation type="submission" date="2021-03" db="EMBL/GenBank/DDBJ databases">
        <title>Sequencing the genomes of 1000 actinobacteria strains.</title>
        <authorList>
            <person name="Klenk H.-P."/>
        </authorList>
    </citation>
    <scope>NUCLEOTIDE SEQUENCE [LARGE SCALE GENOMIC DNA]</scope>
    <source>
        <strain evidence="2 3">DSM 45510</strain>
    </source>
</reference>
<evidence type="ECO:0008006" key="4">
    <source>
        <dbReference type="Google" id="ProtNLM"/>
    </source>
</evidence>
<keyword evidence="3" id="KW-1185">Reference proteome</keyword>
<evidence type="ECO:0000313" key="2">
    <source>
        <dbReference type="EMBL" id="MBP2185478.1"/>
    </source>
</evidence>
<accession>A0ABS4Q1C7</accession>
<organism evidence="2 3">
    <name type="scientific">Amycolatopsis magusensis</name>
    <dbReference type="NCBI Taxonomy" id="882444"/>
    <lineage>
        <taxon>Bacteria</taxon>
        <taxon>Bacillati</taxon>
        <taxon>Actinomycetota</taxon>
        <taxon>Actinomycetes</taxon>
        <taxon>Pseudonocardiales</taxon>
        <taxon>Pseudonocardiaceae</taxon>
        <taxon>Amycolatopsis</taxon>
    </lineage>
</organism>
<evidence type="ECO:0000313" key="3">
    <source>
        <dbReference type="Proteomes" id="UP000741013"/>
    </source>
</evidence>